<dbReference type="SUPFAM" id="SSF81296">
    <property type="entry name" value="E set domains"/>
    <property type="match status" value="1"/>
</dbReference>
<accession>A0ABR2WB89</accession>
<protein>
    <recommendedName>
        <fullName evidence="5">Arrestin C-terminal-like domain-containing protein</fullName>
    </recommendedName>
</protein>
<name>A0ABR2WB89_9FUNG</name>
<sequence length="339" mass="38058">MSPKLQIELDQDTFYKSGLEEDNSASILKGKLIFSPSTSVKVLFITLCFRGKLLLNRGFQSTRKTLFQHTWTFHRNVGSTVFDAQKTYTYDFELPLPSDLPESCVADYAKIQYSLKASVETPLFSSNIRTDKAVFIHQNNSQVLSVAYNTHIQNLWKDMVNYEVIIPSHEYIPGDSFPVTFKHQALDTKCKIVSVWAGLNEKTTYNNGDGNSADEGCLVKKWLQTAGGEVADGDDMSYLSLTVPKSCKNVHYDSNTPYVQVVHSLSTRIDVEINGEIQQIRSILPVCIVHHTTAPSSLNEVYEQLPTYEIIRLDCPPTYATTKGVITEAPPAYQHELTA</sequence>
<reference evidence="3 4" key="1">
    <citation type="submission" date="2023-04" db="EMBL/GenBank/DDBJ databases">
        <title>Genome of Basidiobolus ranarum AG-B5.</title>
        <authorList>
            <person name="Stajich J.E."/>
            <person name="Carter-House D."/>
            <person name="Gryganskyi A."/>
        </authorList>
    </citation>
    <scope>NUCLEOTIDE SEQUENCE [LARGE SCALE GENOMIC DNA]</scope>
    <source>
        <strain evidence="3 4">AG-B5</strain>
    </source>
</reference>
<comment type="caution">
    <text evidence="3">The sequence shown here is derived from an EMBL/GenBank/DDBJ whole genome shotgun (WGS) entry which is preliminary data.</text>
</comment>
<evidence type="ECO:0000313" key="4">
    <source>
        <dbReference type="Proteomes" id="UP001479436"/>
    </source>
</evidence>
<dbReference type="InterPro" id="IPR011021">
    <property type="entry name" value="Arrestin-like_N"/>
</dbReference>
<evidence type="ECO:0000259" key="1">
    <source>
        <dbReference type="Pfam" id="PF00339"/>
    </source>
</evidence>
<dbReference type="Pfam" id="PF00339">
    <property type="entry name" value="Arrestin_N"/>
    <property type="match status" value="1"/>
</dbReference>
<dbReference type="PANTHER" id="PTHR11188">
    <property type="entry name" value="ARRESTIN DOMAIN CONTAINING PROTEIN"/>
    <property type="match status" value="1"/>
</dbReference>
<evidence type="ECO:0000313" key="3">
    <source>
        <dbReference type="EMBL" id="KAK9729208.1"/>
    </source>
</evidence>
<feature type="domain" description="Arrestin C-terminal-like" evidence="2">
    <location>
        <begin position="156"/>
        <end position="290"/>
    </location>
</feature>
<dbReference type="Gene3D" id="2.60.40.640">
    <property type="match status" value="1"/>
</dbReference>
<evidence type="ECO:0008006" key="5">
    <source>
        <dbReference type="Google" id="ProtNLM"/>
    </source>
</evidence>
<dbReference type="Pfam" id="PF02752">
    <property type="entry name" value="Arrestin_C"/>
    <property type="match status" value="1"/>
</dbReference>
<organism evidence="3 4">
    <name type="scientific">Basidiobolus ranarum</name>
    <dbReference type="NCBI Taxonomy" id="34480"/>
    <lineage>
        <taxon>Eukaryota</taxon>
        <taxon>Fungi</taxon>
        <taxon>Fungi incertae sedis</taxon>
        <taxon>Zoopagomycota</taxon>
        <taxon>Entomophthoromycotina</taxon>
        <taxon>Basidiobolomycetes</taxon>
        <taxon>Basidiobolales</taxon>
        <taxon>Basidiobolaceae</taxon>
        <taxon>Basidiobolus</taxon>
    </lineage>
</organism>
<dbReference type="InterPro" id="IPR050357">
    <property type="entry name" value="Arrestin_domain-protein"/>
</dbReference>
<proteinExistence type="predicted"/>
<dbReference type="InterPro" id="IPR014752">
    <property type="entry name" value="Arrestin-like_C"/>
</dbReference>
<dbReference type="InterPro" id="IPR014756">
    <property type="entry name" value="Ig_E-set"/>
</dbReference>
<evidence type="ECO:0000259" key="2">
    <source>
        <dbReference type="Pfam" id="PF02752"/>
    </source>
</evidence>
<dbReference type="InterPro" id="IPR011022">
    <property type="entry name" value="Arrestin_C-like"/>
</dbReference>
<feature type="domain" description="Arrestin-like N-terminal" evidence="1">
    <location>
        <begin position="28"/>
        <end position="131"/>
    </location>
</feature>
<dbReference type="Proteomes" id="UP001479436">
    <property type="component" value="Unassembled WGS sequence"/>
</dbReference>
<keyword evidence="4" id="KW-1185">Reference proteome</keyword>
<dbReference type="EMBL" id="JASJQH010006884">
    <property type="protein sequence ID" value="KAK9729208.1"/>
    <property type="molecule type" value="Genomic_DNA"/>
</dbReference>
<dbReference type="PANTHER" id="PTHR11188:SF17">
    <property type="entry name" value="FI21816P1"/>
    <property type="match status" value="1"/>
</dbReference>
<gene>
    <name evidence="3" type="ORF">K7432_000489</name>
</gene>